<organism evidence="1 2">
    <name type="scientific">Eschrichtius robustus</name>
    <name type="common">California gray whale</name>
    <name type="synonym">Eschrichtius gibbosus</name>
    <dbReference type="NCBI Taxonomy" id="9764"/>
    <lineage>
        <taxon>Eukaryota</taxon>
        <taxon>Metazoa</taxon>
        <taxon>Chordata</taxon>
        <taxon>Craniata</taxon>
        <taxon>Vertebrata</taxon>
        <taxon>Euteleostomi</taxon>
        <taxon>Mammalia</taxon>
        <taxon>Eutheria</taxon>
        <taxon>Laurasiatheria</taxon>
        <taxon>Artiodactyla</taxon>
        <taxon>Whippomorpha</taxon>
        <taxon>Cetacea</taxon>
        <taxon>Mysticeti</taxon>
        <taxon>Eschrichtiidae</taxon>
        <taxon>Eschrichtius</taxon>
    </lineage>
</organism>
<reference evidence="1 2" key="1">
    <citation type="submission" date="2022-11" db="EMBL/GenBank/DDBJ databases">
        <title>Whole genome sequence of Eschrichtius robustus ER-17-0199.</title>
        <authorList>
            <person name="Bruniche-Olsen A."/>
            <person name="Black A.N."/>
            <person name="Fields C.J."/>
            <person name="Walden K."/>
            <person name="Dewoody J.A."/>
        </authorList>
    </citation>
    <scope>NUCLEOTIDE SEQUENCE [LARGE SCALE GENOMIC DNA]</scope>
    <source>
        <strain evidence="1">ER-17-0199</strain>
        <tissue evidence="1">Blubber</tissue>
    </source>
</reference>
<dbReference type="AlphaFoldDB" id="A0AB34HSD1"/>
<protein>
    <submittedName>
        <fullName evidence="1">Uncharacterized protein</fullName>
    </submittedName>
</protein>
<dbReference type="Proteomes" id="UP001159641">
    <property type="component" value="Unassembled WGS sequence"/>
</dbReference>
<gene>
    <name evidence="1" type="ORF">J1605_003460</name>
</gene>
<evidence type="ECO:0000313" key="1">
    <source>
        <dbReference type="EMBL" id="KAJ8794050.1"/>
    </source>
</evidence>
<proteinExistence type="predicted"/>
<sequence length="174" mass="19283">MIGLMARPLCPTLESQKARRYCYPISWLGLKTPKSLAHGCLGKGMCKPLFGEPRGHQAVEQCQGQSGCPVIVLALYLLPRAIMRRFPLFSGERPWQMPTASRCVRSEVICKGPVHVMLGNCIRRRCHSEIVLASGMRPPEAESDLWQQTPPKDAEALVPWLSSSAITEYHSLGA</sequence>
<dbReference type="EMBL" id="JAIQCJ010000892">
    <property type="protein sequence ID" value="KAJ8794050.1"/>
    <property type="molecule type" value="Genomic_DNA"/>
</dbReference>
<comment type="caution">
    <text evidence="1">The sequence shown here is derived from an EMBL/GenBank/DDBJ whole genome shotgun (WGS) entry which is preliminary data.</text>
</comment>
<accession>A0AB34HSD1</accession>
<keyword evidence="2" id="KW-1185">Reference proteome</keyword>
<evidence type="ECO:0000313" key="2">
    <source>
        <dbReference type="Proteomes" id="UP001159641"/>
    </source>
</evidence>
<name>A0AB34HSD1_ESCRO</name>